<evidence type="ECO:0000256" key="1">
    <source>
        <dbReference type="ARBA" id="ARBA00022448"/>
    </source>
</evidence>
<feature type="domain" description="Cytochrome c" evidence="8">
    <location>
        <begin position="39"/>
        <end position="114"/>
    </location>
</feature>
<gene>
    <name evidence="9" type="ORF">BK123_02045</name>
</gene>
<keyword evidence="1" id="KW-0813">Transport</keyword>
<reference evidence="9 10" key="1">
    <citation type="submission" date="2016-11" db="EMBL/GenBank/DDBJ databases">
        <title>Paenibacillus species isolates.</title>
        <authorList>
            <person name="Beno S.M."/>
        </authorList>
    </citation>
    <scope>NUCLEOTIDE SEQUENCE [LARGE SCALE GENOMIC DNA]</scope>
    <source>
        <strain evidence="9 10">FSL F4-0100</strain>
    </source>
</reference>
<feature type="binding site" description="covalent" evidence="6">
    <location>
        <position position="52"/>
    </location>
    <ligand>
        <name>heme c</name>
        <dbReference type="ChEBI" id="CHEBI:61717"/>
    </ligand>
</feature>
<sequence length="121" mass="13556">MELIREYIWIVVMLAMLTLSACSERTEDDSVLRASITTTEDEEAVALYKSQCLSCHAVDLSGRVGPSLKDVGTRLSEDQIADIVMEGYQGMPSYKKILEESEIKSIAMWLSNMKEEQEGDT</sequence>
<keyword evidence="5 7" id="KW-0408">Iron</keyword>
<evidence type="ECO:0000313" key="10">
    <source>
        <dbReference type="Proteomes" id="UP000187074"/>
    </source>
</evidence>
<dbReference type="GO" id="GO:0009055">
    <property type="term" value="F:electron transfer activity"/>
    <property type="evidence" value="ECO:0007669"/>
    <property type="project" value="InterPro"/>
</dbReference>
<evidence type="ECO:0000256" key="4">
    <source>
        <dbReference type="ARBA" id="ARBA00022982"/>
    </source>
</evidence>
<dbReference type="EMBL" id="MRTF01000001">
    <property type="protein sequence ID" value="OME96393.1"/>
    <property type="molecule type" value="Genomic_DNA"/>
</dbReference>
<keyword evidence="4" id="KW-0249">Electron transport</keyword>
<dbReference type="GO" id="GO:0016020">
    <property type="term" value="C:membrane"/>
    <property type="evidence" value="ECO:0007669"/>
    <property type="project" value="InterPro"/>
</dbReference>
<dbReference type="PIRSF" id="PIRSF000025">
    <property type="entry name" value="Cytc_Bsub_c550"/>
    <property type="match status" value="1"/>
</dbReference>
<evidence type="ECO:0000256" key="7">
    <source>
        <dbReference type="PIRSR" id="PIRSR000025-2"/>
    </source>
</evidence>
<evidence type="ECO:0000256" key="5">
    <source>
        <dbReference type="ARBA" id="ARBA00023004"/>
    </source>
</evidence>
<dbReference type="InterPro" id="IPR012218">
    <property type="entry name" value="Cyt_c_BACSU-c550-type"/>
</dbReference>
<dbReference type="InterPro" id="IPR036909">
    <property type="entry name" value="Cyt_c-like_dom_sf"/>
</dbReference>
<keyword evidence="3 7" id="KW-0479">Metal-binding</keyword>
<dbReference type="GO" id="GO:0020037">
    <property type="term" value="F:heme binding"/>
    <property type="evidence" value="ECO:0007669"/>
    <property type="project" value="InterPro"/>
</dbReference>
<comment type="caution">
    <text evidence="9">The sequence shown here is derived from an EMBL/GenBank/DDBJ whole genome shotgun (WGS) entry which is preliminary data.</text>
</comment>
<dbReference type="PROSITE" id="PS51007">
    <property type="entry name" value="CYTC"/>
    <property type="match status" value="1"/>
</dbReference>
<dbReference type="GO" id="GO:0005506">
    <property type="term" value="F:iron ion binding"/>
    <property type="evidence" value="ECO:0007669"/>
    <property type="project" value="InterPro"/>
</dbReference>
<evidence type="ECO:0000256" key="3">
    <source>
        <dbReference type="ARBA" id="ARBA00022723"/>
    </source>
</evidence>
<dbReference type="AlphaFoldDB" id="A0A1R1B8E2"/>
<feature type="binding site" description="axial binding residue" evidence="7">
    <location>
        <position position="91"/>
    </location>
    <ligand>
        <name>heme c</name>
        <dbReference type="ChEBI" id="CHEBI:61717"/>
    </ligand>
    <ligandPart>
        <name>Fe</name>
        <dbReference type="ChEBI" id="CHEBI:18248"/>
    </ligandPart>
</feature>
<comment type="PTM">
    <text evidence="6">Binds 1 heme c group covalently per subunit.</text>
</comment>
<dbReference type="PANTHER" id="PTHR37823:SF4">
    <property type="entry name" value="MENAQUINOL-CYTOCHROME C REDUCTASE CYTOCHROME B_C SUBUNIT"/>
    <property type="match status" value="1"/>
</dbReference>
<dbReference type="InterPro" id="IPR051811">
    <property type="entry name" value="Cytochrome_c550/c551-like"/>
</dbReference>
<dbReference type="PANTHER" id="PTHR37823">
    <property type="entry name" value="CYTOCHROME C-553-LIKE"/>
    <property type="match status" value="1"/>
</dbReference>
<protein>
    <submittedName>
        <fullName evidence="9">Cytochrome C551</fullName>
    </submittedName>
</protein>
<dbReference type="Pfam" id="PF13442">
    <property type="entry name" value="Cytochrome_CBB3"/>
    <property type="match status" value="1"/>
</dbReference>
<dbReference type="STRING" id="1401.BK123_02045"/>
<feature type="binding site" description="axial binding residue" evidence="7">
    <location>
        <position position="56"/>
    </location>
    <ligand>
        <name>heme c</name>
        <dbReference type="ChEBI" id="CHEBI:61717"/>
    </ligand>
    <ligandPart>
        <name>Fe</name>
        <dbReference type="ChEBI" id="CHEBI:18248"/>
    </ligandPart>
</feature>
<dbReference type="PROSITE" id="PS51257">
    <property type="entry name" value="PROKAR_LIPOPROTEIN"/>
    <property type="match status" value="1"/>
</dbReference>
<dbReference type="SUPFAM" id="SSF46626">
    <property type="entry name" value="Cytochrome c"/>
    <property type="match status" value="1"/>
</dbReference>
<dbReference type="Gene3D" id="1.10.760.10">
    <property type="entry name" value="Cytochrome c-like domain"/>
    <property type="match status" value="1"/>
</dbReference>
<evidence type="ECO:0000256" key="6">
    <source>
        <dbReference type="PIRSR" id="PIRSR000025-1"/>
    </source>
</evidence>
<dbReference type="Proteomes" id="UP000187074">
    <property type="component" value="Unassembled WGS sequence"/>
</dbReference>
<dbReference type="InterPro" id="IPR009056">
    <property type="entry name" value="Cyt_c-like_dom"/>
</dbReference>
<name>A0A1R1B8E2_PAELA</name>
<keyword evidence="2 6" id="KW-0349">Heme</keyword>
<evidence type="ECO:0000313" key="9">
    <source>
        <dbReference type="EMBL" id="OME96393.1"/>
    </source>
</evidence>
<dbReference type="RefSeq" id="WP_076320757.1">
    <property type="nucleotide sequence ID" value="NZ_JBCMXI010000015.1"/>
</dbReference>
<accession>A0A1R1B8E2</accession>
<feature type="binding site" description="covalent" evidence="6">
    <location>
        <position position="55"/>
    </location>
    <ligand>
        <name>heme c</name>
        <dbReference type="ChEBI" id="CHEBI:61717"/>
    </ligand>
</feature>
<evidence type="ECO:0000256" key="2">
    <source>
        <dbReference type="ARBA" id="ARBA00022617"/>
    </source>
</evidence>
<proteinExistence type="predicted"/>
<organism evidence="9 10">
    <name type="scientific">Paenibacillus lautus</name>
    <name type="common">Bacillus lautus</name>
    <dbReference type="NCBI Taxonomy" id="1401"/>
    <lineage>
        <taxon>Bacteria</taxon>
        <taxon>Bacillati</taxon>
        <taxon>Bacillota</taxon>
        <taxon>Bacilli</taxon>
        <taxon>Bacillales</taxon>
        <taxon>Paenibacillaceae</taxon>
        <taxon>Paenibacillus</taxon>
    </lineage>
</organism>
<evidence type="ECO:0000259" key="8">
    <source>
        <dbReference type="PROSITE" id="PS51007"/>
    </source>
</evidence>